<sequence>MHFKVTTEYENSNDEFFQSLALLCIEETESKLGSTMTLDFSLFVEENTKVIKIEKYSKHGHVNPQLGLKTQATCAGWDEYLWANEVAFRDGNRPMCVSYWIGSIFDGLVVAIPPLN</sequence>
<keyword evidence="2" id="KW-1185">Reference proteome</keyword>
<evidence type="ECO:0000313" key="1">
    <source>
        <dbReference type="EMBL" id="KAK9984784.1"/>
    </source>
</evidence>
<reference evidence="1 2" key="1">
    <citation type="submission" date="2024-01" db="EMBL/GenBank/DDBJ databases">
        <title>A telomere-to-telomere, gap-free genome of sweet tea (Lithocarpus litseifolius).</title>
        <authorList>
            <person name="Zhou J."/>
        </authorList>
    </citation>
    <scope>NUCLEOTIDE SEQUENCE [LARGE SCALE GENOMIC DNA]</scope>
    <source>
        <strain evidence="1">Zhou-2022a</strain>
        <tissue evidence="1">Leaf</tissue>
    </source>
</reference>
<dbReference type="AlphaFoldDB" id="A0AAW2BIY6"/>
<dbReference type="EMBL" id="JAZDWU010000012">
    <property type="protein sequence ID" value="KAK9984784.1"/>
    <property type="molecule type" value="Genomic_DNA"/>
</dbReference>
<accession>A0AAW2BIY6</accession>
<organism evidence="1 2">
    <name type="scientific">Lithocarpus litseifolius</name>
    <dbReference type="NCBI Taxonomy" id="425828"/>
    <lineage>
        <taxon>Eukaryota</taxon>
        <taxon>Viridiplantae</taxon>
        <taxon>Streptophyta</taxon>
        <taxon>Embryophyta</taxon>
        <taxon>Tracheophyta</taxon>
        <taxon>Spermatophyta</taxon>
        <taxon>Magnoliopsida</taxon>
        <taxon>eudicotyledons</taxon>
        <taxon>Gunneridae</taxon>
        <taxon>Pentapetalae</taxon>
        <taxon>rosids</taxon>
        <taxon>fabids</taxon>
        <taxon>Fagales</taxon>
        <taxon>Fagaceae</taxon>
        <taxon>Lithocarpus</taxon>
    </lineage>
</organism>
<protein>
    <submittedName>
        <fullName evidence="1">Uncharacterized protein</fullName>
    </submittedName>
</protein>
<dbReference type="Proteomes" id="UP001459277">
    <property type="component" value="Unassembled WGS sequence"/>
</dbReference>
<proteinExistence type="predicted"/>
<gene>
    <name evidence="1" type="ORF">SO802_034309</name>
</gene>
<comment type="caution">
    <text evidence="1">The sequence shown here is derived from an EMBL/GenBank/DDBJ whole genome shotgun (WGS) entry which is preliminary data.</text>
</comment>
<name>A0AAW2BIY6_9ROSI</name>
<evidence type="ECO:0000313" key="2">
    <source>
        <dbReference type="Proteomes" id="UP001459277"/>
    </source>
</evidence>